<dbReference type="CDD" id="cd02980">
    <property type="entry name" value="TRX_Fd_family"/>
    <property type="match status" value="1"/>
</dbReference>
<gene>
    <name evidence="1" type="ORF">JOC54_003046</name>
</gene>
<evidence type="ECO:0000313" key="1">
    <source>
        <dbReference type="EMBL" id="MBM7839766.1"/>
    </source>
</evidence>
<keyword evidence="2" id="KW-1185">Reference proteome</keyword>
<name>A0ABS2SW67_9BACI</name>
<reference evidence="1" key="1">
    <citation type="submission" date="2021-01" db="EMBL/GenBank/DDBJ databases">
        <title>Genomic Encyclopedia of Type Strains, Phase IV (KMG-IV): sequencing the most valuable type-strain genomes for metagenomic binning, comparative biology and taxonomic classification.</title>
        <authorList>
            <person name="Goeker M."/>
        </authorList>
    </citation>
    <scope>NUCLEOTIDE SEQUENCE</scope>
    <source>
        <strain evidence="1">DSM 21943</strain>
    </source>
</reference>
<protein>
    <submittedName>
        <fullName evidence="1">(2Fe-2S) ferredoxin</fullName>
    </submittedName>
</protein>
<evidence type="ECO:0000313" key="2">
    <source>
        <dbReference type="Proteomes" id="UP001179280"/>
    </source>
</evidence>
<organism evidence="1 2">
    <name type="scientific">Shouchella xiaoxiensis</name>
    <dbReference type="NCBI Taxonomy" id="766895"/>
    <lineage>
        <taxon>Bacteria</taxon>
        <taxon>Bacillati</taxon>
        <taxon>Bacillota</taxon>
        <taxon>Bacilli</taxon>
        <taxon>Bacillales</taxon>
        <taxon>Bacillaceae</taxon>
        <taxon>Shouchella</taxon>
    </lineage>
</organism>
<sequence>MIAYPRGDWYGNMTPQLAKKLVQTEAKNDRFTNNLLYQYKDGRFTN</sequence>
<comment type="caution">
    <text evidence="1">The sequence shown here is derived from an EMBL/GenBank/DDBJ whole genome shotgun (WGS) entry which is preliminary data.</text>
</comment>
<dbReference type="EMBL" id="JAFBCV010000010">
    <property type="protein sequence ID" value="MBM7839766.1"/>
    <property type="molecule type" value="Genomic_DNA"/>
</dbReference>
<dbReference type="RefSeq" id="WP_204466957.1">
    <property type="nucleotide sequence ID" value="NZ_JAFBCV010000010.1"/>
</dbReference>
<dbReference type="Proteomes" id="UP001179280">
    <property type="component" value="Unassembled WGS sequence"/>
</dbReference>
<dbReference type="Gene3D" id="3.40.30.10">
    <property type="entry name" value="Glutaredoxin"/>
    <property type="match status" value="1"/>
</dbReference>
<accession>A0ABS2SW67</accession>
<proteinExistence type="predicted"/>